<evidence type="ECO:0000259" key="1">
    <source>
        <dbReference type="PROSITE" id="PS51833"/>
    </source>
</evidence>
<protein>
    <recommendedName>
        <fullName evidence="1">HDOD domain-containing protein</fullName>
    </recommendedName>
</protein>
<dbReference type="InterPro" id="IPR052340">
    <property type="entry name" value="RNase_Y/CdgJ"/>
</dbReference>
<dbReference type="InterPro" id="IPR006675">
    <property type="entry name" value="HDIG_dom"/>
</dbReference>
<dbReference type="EMBL" id="CP022579">
    <property type="protein sequence ID" value="QEL64899.1"/>
    <property type="molecule type" value="Genomic_DNA"/>
</dbReference>
<dbReference type="InterPro" id="IPR013976">
    <property type="entry name" value="HDOD"/>
</dbReference>
<sequence>MTLSPLTLPELEGSLGRLPSMPAVVTELLLRLEDPDLDTRQLAHDIARDQSLAAKTLRIANSPFYGLRGRVASIQDAVTILGLHTVRTLMLAAAAGETLGRLKAEGLDTTTYWRHCTATAILARILAVRARANPESAFVVGLLHDIGRLVIATNFPTHYRAVHERSKAESLSLLEAERLCLGIDHVQVGELLARRWVFPLTIVEGIAGHHAPEKWGHQPLAAVASLADSGAHELGKNLPGAWTPPPRSDYAWAALNLDDAAWAAILAEAGPAAEEFSQVFVA</sequence>
<dbReference type="Proteomes" id="UP000323671">
    <property type="component" value="Chromosome"/>
</dbReference>
<dbReference type="InterPro" id="IPR003607">
    <property type="entry name" value="HD/PDEase_dom"/>
</dbReference>
<proteinExistence type="predicted"/>
<dbReference type="SUPFAM" id="SSF109604">
    <property type="entry name" value="HD-domain/PDEase-like"/>
    <property type="match status" value="1"/>
</dbReference>
<name>A0A5C1E8F1_9RHOO</name>
<organism evidence="2 3">
    <name type="scientific">Oryzomicrobium terrae</name>
    <dbReference type="NCBI Taxonomy" id="1735038"/>
    <lineage>
        <taxon>Bacteria</taxon>
        <taxon>Pseudomonadati</taxon>
        <taxon>Pseudomonadota</taxon>
        <taxon>Betaproteobacteria</taxon>
        <taxon>Rhodocyclales</taxon>
        <taxon>Rhodocyclaceae</taxon>
        <taxon>Oryzomicrobium</taxon>
    </lineage>
</organism>
<dbReference type="PANTHER" id="PTHR33525">
    <property type="match status" value="1"/>
</dbReference>
<feature type="domain" description="HDOD" evidence="1">
    <location>
        <begin position="18"/>
        <end position="212"/>
    </location>
</feature>
<accession>A0A5C1E8F1</accession>
<dbReference type="Gene3D" id="1.10.3210.10">
    <property type="entry name" value="Hypothetical protein af1432"/>
    <property type="match status" value="1"/>
</dbReference>
<reference evidence="2 3" key="1">
    <citation type="submission" date="2017-07" db="EMBL/GenBank/DDBJ databases">
        <title>Complete genome sequence of Oryzomicrobium terrae TPP412.</title>
        <authorList>
            <person name="Chiu L.-W."/>
            <person name="Lo K.-J."/>
            <person name="Tsai Y.-M."/>
            <person name="Lin S.-S."/>
            <person name="Kuo C.-H."/>
            <person name="Liu C.-T."/>
        </authorList>
    </citation>
    <scope>NUCLEOTIDE SEQUENCE [LARGE SCALE GENOMIC DNA]</scope>
    <source>
        <strain evidence="2 3">TPP412</strain>
    </source>
</reference>
<dbReference type="NCBIfam" id="TIGR00277">
    <property type="entry name" value="HDIG"/>
    <property type="match status" value="1"/>
</dbReference>
<keyword evidence="3" id="KW-1185">Reference proteome</keyword>
<dbReference type="KEGG" id="otr:OTERR_14230"/>
<dbReference type="PANTHER" id="PTHR33525:SF3">
    <property type="entry name" value="RIBONUCLEASE Y"/>
    <property type="match status" value="1"/>
</dbReference>
<dbReference type="PROSITE" id="PS51833">
    <property type="entry name" value="HDOD"/>
    <property type="match status" value="1"/>
</dbReference>
<dbReference type="AlphaFoldDB" id="A0A5C1E8F1"/>
<dbReference type="RefSeq" id="WP_149425305.1">
    <property type="nucleotide sequence ID" value="NZ_CP022579.1"/>
</dbReference>
<gene>
    <name evidence="2" type="ORF">OTERR_14230</name>
</gene>
<dbReference type="Pfam" id="PF08668">
    <property type="entry name" value="HDOD"/>
    <property type="match status" value="1"/>
</dbReference>
<dbReference type="CDD" id="cd00077">
    <property type="entry name" value="HDc"/>
    <property type="match status" value="1"/>
</dbReference>
<evidence type="ECO:0000313" key="2">
    <source>
        <dbReference type="EMBL" id="QEL64899.1"/>
    </source>
</evidence>
<evidence type="ECO:0000313" key="3">
    <source>
        <dbReference type="Proteomes" id="UP000323671"/>
    </source>
</evidence>